<dbReference type="Gene3D" id="3.30.300.30">
    <property type="match status" value="1"/>
</dbReference>
<evidence type="ECO:0000313" key="3">
    <source>
        <dbReference type="EMBL" id="MFJ5446002.1"/>
    </source>
</evidence>
<reference evidence="3 4" key="1">
    <citation type="submission" date="2024-11" db="EMBL/GenBank/DDBJ databases">
        <authorList>
            <person name="Kaparullina E.N."/>
            <person name="Delegan Y.A."/>
            <person name="Doronina N.V."/>
        </authorList>
    </citation>
    <scope>NUCLEOTIDE SEQUENCE [LARGE SCALE GENOMIC DNA]</scope>
    <source>
        <strain evidence="3 4">7sh_L</strain>
    </source>
</reference>
<dbReference type="InterPro" id="IPR050237">
    <property type="entry name" value="ATP-dep_AMP-bd_enzyme"/>
</dbReference>
<dbReference type="PROSITE" id="PS00455">
    <property type="entry name" value="AMP_BINDING"/>
    <property type="match status" value="1"/>
</dbReference>
<dbReference type="Proteomes" id="UP001617669">
    <property type="component" value="Unassembled WGS sequence"/>
</dbReference>
<evidence type="ECO:0000259" key="2">
    <source>
        <dbReference type="Pfam" id="PF00501"/>
    </source>
</evidence>
<evidence type="ECO:0000313" key="4">
    <source>
        <dbReference type="Proteomes" id="UP001617669"/>
    </source>
</evidence>
<protein>
    <submittedName>
        <fullName evidence="3">AMP-binding protein</fullName>
    </submittedName>
</protein>
<accession>A0ABW8GLF0</accession>
<dbReference type="EMBL" id="JBIWXY010000001">
    <property type="protein sequence ID" value="MFJ5446002.1"/>
    <property type="molecule type" value="Genomic_DNA"/>
</dbReference>
<dbReference type="Pfam" id="PF00501">
    <property type="entry name" value="AMP-binding"/>
    <property type="match status" value="1"/>
</dbReference>
<gene>
    <name evidence="3" type="ORF">ACIKP9_07155</name>
</gene>
<dbReference type="InterPro" id="IPR045851">
    <property type="entry name" value="AMP-bd_C_sf"/>
</dbReference>
<dbReference type="InterPro" id="IPR000873">
    <property type="entry name" value="AMP-dep_synth/lig_dom"/>
</dbReference>
<dbReference type="PANTHER" id="PTHR43767">
    <property type="entry name" value="LONG-CHAIN-FATTY-ACID--COA LIGASE"/>
    <property type="match status" value="1"/>
</dbReference>
<dbReference type="SUPFAM" id="SSF56801">
    <property type="entry name" value="Acetyl-CoA synthetase-like"/>
    <property type="match status" value="1"/>
</dbReference>
<sequence length="519" mass="55872">MMTCLEETSVDSLLWEQEPNNLVILALAHGAVLYPTRVAVQDENSALTYAELFQAVHSLASQLQPYRGQAVGIFMDNSISWMIADLAGAFAETIVVPLPLFFSAEQLLHTAHDAGLKMLLTLEGMPILALYQSAGLLNANPQAWHDASGQHKVGMYALSNPYPVAFPKNTAKVTYTSGTTGTPKGVCLSADTMAQVANSLATASWASLRDKHFCVLPLSTLLENIAGIYTPLLVGTSTTLLPLNKLGLTGSSTFQAQLLLAQLKQHQITTAVLTPELLYGLVMHQESSPTSLPDLRFIAVGGASVSPRLLKRAEALGLPVFEGYGLSECGSVVALNTLRHRKPGSVGKPLQHVRVNFAPDGEIIVHYPAMQGYLGGATQAAQSIYTGDIGHLDADGFLHITARKKNVFITSFGRNVAPEWVERELCLSPSIHQAAVFGEAKPWNTAVLVVDAQATDSAIDANLHEINQTLPDYAQVQHWIRASRPFTLANGLTTSNGRIKRAAIQATYETQLNALYGEV</sequence>
<keyword evidence="4" id="KW-1185">Reference proteome</keyword>
<dbReference type="Gene3D" id="3.40.50.12780">
    <property type="entry name" value="N-terminal domain of ligase-like"/>
    <property type="match status" value="1"/>
</dbReference>
<organism evidence="3 4">
    <name type="scientific">Methylobacillus methanolivorans</name>
    <dbReference type="NCBI Taxonomy" id="1848927"/>
    <lineage>
        <taxon>Bacteria</taxon>
        <taxon>Pseudomonadati</taxon>
        <taxon>Pseudomonadota</taxon>
        <taxon>Betaproteobacteria</taxon>
        <taxon>Nitrosomonadales</taxon>
        <taxon>Methylophilaceae</taxon>
        <taxon>Methylobacillus</taxon>
    </lineage>
</organism>
<dbReference type="Pfam" id="PF23562">
    <property type="entry name" value="AMP-binding_C_3"/>
    <property type="match status" value="1"/>
</dbReference>
<comment type="caution">
    <text evidence="3">The sequence shown here is derived from an EMBL/GenBank/DDBJ whole genome shotgun (WGS) entry which is preliminary data.</text>
</comment>
<dbReference type="RefSeq" id="WP_400881005.1">
    <property type="nucleotide sequence ID" value="NZ_JBIWXY010000001.1"/>
</dbReference>
<proteinExistence type="predicted"/>
<dbReference type="PANTHER" id="PTHR43767:SF8">
    <property type="entry name" value="LONG-CHAIN-FATTY-ACID--COA LIGASE"/>
    <property type="match status" value="1"/>
</dbReference>
<name>A0ABW8GLF0_9PROT</name>
<dbReference type="InterPro" id="IPR020845">
    <property type="entry name" value="AMP-binding_CS"/>
</dbReference>
<keyword evidence="1" id="KW-0436">Ligase</keyword>
<feature type="domain" description="AMP-dependent synthetase/ligase" evidence="2">
    <location>
        <begin position="31"/>
        <end position="356"/>
    </location>
</feature>
<evidence type="ECO:0000256" key="1">
    <source>
        <dbReference type="ARBA" id="ARBA00022598"/>
    </source>
</evidence>
<dbReference type="InterPro" id="IPR042099">
    <property type="entry name" value="ANL_N_sf"/>
</dbReference>